<evidence type="ECO:0000313" key="3">
    <source>
        <dbReference type="EMBL" id="MBO1078421.1"/>
    </source>
</evidence>
<gene>
    <name evidence="3" type="ORF">IAI61_05220</name>
</gene>
<protein>
    <submittedName>
        <fullName evidence="3">PEP-CTERM sorting domain-containing protein</fullName>
    </submittedName>
</protein>
<evidence type="ECO:0000313" key="4">
    <source>
        <dbReference type="Proteomes" id="UP001518989"/>
    </source>
</evidence>
<evidence type="ECO:0000256" key="1">
    <source>
        <dbReference type="SAM" id="SignalP"/>
    </source>
</evidence>
<organism evidence="3 4">
    <name type="scientific">Roseomonas haemaphysalidis</name>
    <dbReference type="NCBI Taxonomy" id="2768162"/>
    <lineage>
        <taxon>Bacteria</taxon>
        <taxon>Pseudomonadati</taxon>
        <taxon>Pseudomonadota</taxon>
        <taxon>Alphaproteobacteria</taxon>
        <taxon>Acetobacterales</taxon>
        <taxon>Roseomonadaceae</taxon>
        <taxon>Roseomonas</taxon>
    </lineage>
</organism>
<feature type="domain" description="Ice-binding protein C-terminal" evidence="2">
    <location>
        <begin position="175"/>
        <end position="198"/>
    </location>
</feature>
<feature type="signal peptide" evidence="1">
    <location>
        <begin position="1"/>
        <end position="27"/>
    </location>
</feature>
<dbReference type="RefSeq" id="WP_207415844.1">
    <property type="nucleotide sequence ID" value="NZ_CP061178.1"/>
</dbReference>
<sequence>MKRLGLLHTLSLSALALCFADAMPANAAIIGNSVNISFQGGSTSFSFAPNASYTLFGTNGDLFNPVDVSTTGTAAVKSFGAPFFDPPQPTSEFADRGTVVYGGGDLFVSYATPANIRFSLNDTFVGLAFTVADGTHYGFVRFNGTTLLSYAYETVAGQSIVAGSAFTGPINPPTAVPEPASMALFGVGVAGLAMARRRKTV</sequence>
<dbReference type="InterPro" id="IPR013424">
    <property type="entry name" value="Ice-binding_C"/>
</dbReference>
<comment type="caution">
    <text evidence="3">The sequence shown here is derived from an EMBL/GenBank/DDBJ whole genome shotgun (WGS) entry which is preliminary data.</text>
</comment>
<keyword evidence="4" id="KW-1185">Reference proteome</keyword>
<dbReference type="Pfam" id="PF07589">
    <property type="entry name" value="PEP-CTERM"/>
    <property type="match status" value="1"/>
</dbReference>
<reference evidence="3 4" key="1">
    <citation type="submission" date="2020-09" db="EMBL/GenBank/DDBJ databases">
        <title>Roseomonas.</title>
        <authorList>
            <person name="Zhu W."/>
        </authorList>
    </citation>
    <scope>NUCLEOTIDE SEQUENCE [LARGE SCALE GENOMIC DNA]</scope>
    <source>
        <strain evidence="3 4">573</strain>
    </source>
</reference>
<dbReference type="Proteomes" id="UP001518989">
    <property type="component" value="Unassembled WGS sequence"/>
</dbReference>
<proteinExistence type="predicted"/>
<dbReference type="NCBIfam" id="TIGR02595">
    <property type="entry name" value="PEP_CTERM"/>
    <property type="match status" value="1"/>
</dbReference>
<evidence type="ECO:0000259" key="2">
    <source>
        <dbReference type="Pfam" id="PF07589"/>
    </source>
</evidence>
<feature type="chain" id="PRO_5046502976" evidence="1">
    <location>
        <begin position="28"/>
        <end position="201"/>
    </location>
</feature>
<keyword evidence="1" id="KW-0732">Signal</keyword>
<dbReference type="EMBL" id="JACTNG010000002">
    <property type="protein sequence ID" value="MBO1078421.1"/>
    <property type="molecule type" value="Genomic_DNA"/>
</dbReference>
<accession>A0ABS3KLR5</accession>
<name>A0ABS3KLR5_9PROT</name>